<evidence type="ECO:0000256" key="2">
    <source>
        <dbReference type="ARBA" id="ARBA00022475"/>
    </source>
</evidence>
<dbReference type="RefSeq" id="WP_127741827.1">
    <property type="nucleotide sequence ID" value="NZ_SACN01000001.1"/>
</dbReference>
<dbReference type="AlphaFoldDB" id="A0A437M6I6"/>
<dbReference type="GO" id="GO:0005886">
    <property type="term" value="C:plasma membrane"/>
    <property type="evidence" value="ECO:0007669"/>
    <property type="project" value="UniProtKB-SubCell"/>
</dbReference>
<dbReference type="OrthoDB" id="338959at2"/>
<evidence type="ECO:0000256" key="8">
    <source>
        <dbReference type="SAM" id="Phobius"/>
    </source>
</evidence>
<keyword evidence="3 8" id="KW-0812">Transmembrane</keyword>
<evidence type="ECO:0000256" key="1">
    <source>
        <dbReference type="ARBA" id="ARBA00004236"/>
    </source>
</evidence>
<keyword evidence="2" id="KW-1003">Cell membrane</keyword>
<keyword evidence="11" id="KW-1185">Reference proteome</keyword>
<evidence type="ECO:0000256" key="3">
    <source>
        <dbReference type="ARBA" id="ARBA00022692"/>
    </source>
</evidence>
<feature type="transmembrane region" description="Helical" evidence="8">
    <location>
        <begin position="66"/>
        <end position="89"/>
    </location>
</feature>
<proteinExistence type="predicted"/>
<dbReference type="Pfam" id="PF18967">
    <property type="entry name" value="PycTM"/>
    <property type="match status" value="1"/>
</dbReference>
<keyword evidence="6" id="KW-0051">Antiviral defense</keyword>
<protein>
    <recommendedName>
        <fullName evidence="9">Pycsar effector protein domain-containing protein</fullName>
    </recommendedName>
</protein>
<dbReference type="GO" id="GO:0051607">
    <property type="term" value="P:defense response to virus"/>
    <property type="evidence" value="ECO:0007669"/>
    <property type="project" value="UniProtKB-KW"/>
</dbReference>
<keyword evidence="4" id="KW-0547">Nucleotide-binding</keyword>
<gene>
    <name evidence="10" type="ORF">EOD43_05455</name>
</gene>
<evidence type="ECO:0000259" key="9">
    <source>
        <dbReference type="Pfam" id="PF18967"/>
    </source>
</evidence>
<feature type="domain" description="Pycsar effector protein" evidence="9">
    <location>
        <begin position="22"/>
        <end position="174"/>
    </location>
</feature>
<name>A0A437M6I6_9SPHN</name>
<reference evidence="10 11" key="1">
    <citation type="submission" date="2019-01" db="EMBL/GenBank/DDBJ databases">
        <authorList>
            <person name="Chen W.-M."/>
        </authorList>
    </citation>
    <scope>NUCLEOTIDE SEQUENCE [LARGE SCALE GENOMIC DNA]</scope>
    <source>
        <strain evidence="10 11">CCP-7</strain>
    </source>
</reference>
<dbReference type="EMBL" id="SACN01000001">
    <property type="protein sequence ID" value="RVT93331.1"/>
    <property type="molecule type" value="Genomic_DNA"/>
</dbReference>
<evidence type="ECO:0000256" key="7">
    <source>
        <dbReference type="ARBA" id="ARBA00023136"/>
    </source>
</evidence>
<comment type="subcellular location">
    <subcellularLocation>
        <location evidence="1">Cell membrane</location>
    </subcellularLocation>
</comment>
<feature type="transmembrane region" description="Helical" evidence="8">
    <location>
        <begin position="42"/>
        <end position="60"/>
    </location>
</feature>
<organism evidence="10 11">
    <name type="scientific">Sphingomonas crocodyli</name>
    <dbReference type="NCBI Taxonomy" id="1979270"/>
    <lineage>
        <taxon>Bacteria</taxon>
        <taxon>Pseudomonadati</taxon>
        <taxon>Pseudomonadota</taxon>
        <taxon>Alphaproteobacteria</taxon>
        <taxon>Sphingomonadales</taxon>
        <taxon>Sphingomonadaceae</taxon>
        <taxon>Sphingomonas</taxon>
    </lineage>
</organism>
<keyword evidence="7 8" id="KW-0472">Membrane</keyword>
<feature type="transmembrane region" description="Helical" evidence="8">
    <location>
        <begin position="157"/>
        <end position="179"/>
    </location>
</feature>
<evidence type="ECO:0000256" key="4">
    <source>
        <dbReference type="ARBA" id="ARBA00022741"/>
    </source>
</evidence>
<sequence length="181" mass="19732">MSRDDEPPRPKPKGTFAPDAVHLLRTTQQIQYQLSQMADQKASMLMGATFVIFTITIGMVNSKGGAPLALLVLGASAFVAALLAVLAVLPSTKVPPKADGPANMLFFGSFTQLTEEQYVQMILDSVGDSDVVYAAFAHDIYQNGRVLARKKYRLLGYAYRVLLGGLIFSFVLFVGQFAMNY</sequence>
<evidence type="ECO:0000256" key="5">
    <source>
        <dbReference type="ARBA" id="ARBA00022989"/>
    </source>
</evidence>
<accession>A0A437M6I6</accession>
<dbReference type="InterPro" id="IPR043760">
    <property type="entry name" value="PycTM_dom"/>
</dbReference>
<comment type="caution">
    <text evidence="10">The sequence shown here is derived from an EMBL/GenBank/DDBJ whole genome shotgun (WGS) entry which is preliminary data.</text>
</comment>
<keyword evidence="5 8" id="KW-1133">Transmembrane helix</keyword>
<evidence type="ECO:0000313" key="11">
    <source>
        <dbReference type="Proteomes" id="UP000282971"/>
    </source>
</evidence>
<dbReference type="GO" id="GO:0000166">
    <property type="term" value="F:nucleotide binding"/>
    <property type="evidence" value="ECO:0007669"/>
    <property type="project" value="UniProtKB-KW"/>
</dbReference>
<evidence type="ECO:0000256" key="6">
    <source>
        <dbReference type="ARBA" id="ARBA00023118"/>
    </source>
</evidence>
<dbReference type="Proteomes" id="UP000282971">
    <property type="component" value="Unassembled WGS sequence"/>
</dbReference>
<evidence type="ECO:0000313" key="10">
    <source>
        <dbReference type="EMBL" id="RVT93331.1"/>
    </source>
</evidence>